<keyword evidence="4" id="KW-1185">Reference proteome</keyword>
<dbReference type="AlphaFoldDB" id="A0AAD9PIR2"/>
<dbReference type="RefSeq" id="XP_067802040.1">
    <property type="nucleotide sequence ID" value="XM_067947889.1"/>
</dbReference>
<keyword evidence="2" id="KW-0732">Signal</keyword>
<evidence type="ECO:0000313" key="4">
    <source>
        <dbReference type="Proteomes" id="UP001214638"/>
    </source>
</evidence>
<feature type="compositionally biased region" description="Acidic residues" evidence="1">
    <location>
        <begin position="345"/>
        <end position="355"/>
    </location>
</feature>
<dbReference type="Proteomes" id="UP001214638">
    <property type="component" value="Unassembled WGS sequence"/>
</dbReference>
<evidence type="ECO:0000256" key="1">
    <source>
        <dbReference type="SAM" id="MobiDB-lite"/>
    </source>
</evidence>
<feature type="compositionally biased region" description="Acidic residues" evidence="1">
    <location>
        <begin position="382"/>
        <end position="393"/>
    </location>
</feature>
<dbReference type="KEGG" id="bdw:94337167"/>
<gene>
    <name evidence="3" type="ORF">BdWA1_002870</name>
</gene>
<dbReference type="PANTHER" id="PTHR37320">
    <property type="entry name" value="AG-1 BLOOD STAGE MEMBRANE PROTEIN HOMOLOGUE"/>
    <property type="match status" value="1"/>
</dbReference>
<dbReference type="GeneID" id="94337167"/>
<dbReference type="PANTHER" id="PTHR37320:SF1">
    <property type="entry name" value="RHOPTRY SURFACE PROTEIN CERLI2"/>
    <property type="match status" value="1"/>
</dbReference>
<name>A0AAD9PIR2_9APIC</name>
<feature type="compositionally biased region" description="Acidic residues" evidence="1">
    <location>
        <begin position="363"/>
        <end position="374"/>
    </location>
</feature>
<organism evidence="3 4">
    <name type="scientific">Babesia duncani</name>
    <dbReference type="NCBI Taxonomy" id="323732"/>
    <lineage>
        <taxon>Eukaryota</taxon>
        <taxon>Sar</taxon>
        <taxon>Alveolata</taxon>
        <taxon>Apicomplexa</taxon>
        <taxon>Aconoidasida</taxon>
        <taxon>Piroplasmida</taxon>
        <taxon>Babesiidae</taxon>
        <taxon>Babesia</taxon>
    </lineage>
</organism>
<sequence>MNYLFTIFMLFCMHFSQQYELVSLDIDKRSFEFEPKDLVMPESFVPRYIEAYKSKRYKNNPFLISLLLEDITSSNWYSYFFISKNDKFVNFKIPKMEQEFEKVTLGFATYYKDSEPFSIHFYNKNLNSIISKDNSTTQDGSAIEEIDMKSIQIKFKFKLESGFIATCTSEYKGTFSDRHWWFRWFGYCMRKCTKEPYRYKLVRERIVNNDNVKNIAVNNDNVKNVAVNNDNVKNVVVNNDNVKNVVVNNDNVKNVVVNNDNVKNVVVNNDNVKNVVVNNDNVKNVVVNNDNVKNVVVNNDNVKNVVVNNDNVKNVVDKSTTERISVKEEPEQDNVVTGKLMQDPVAEESIENIDVSEEHAEDPVAEESTENIDVSEEHPEDPVAEESTENIDVSEEHAEDPVGSEGIVEGILSSLPGSSGSSSGLSGKNAFASSPSDLFSALRGFKPTMFYSVPKSTTSLRSSMSMESLSSILSSIPDLETDMPDY</sequence>
<accession>A0AAD9PIR2</accession>
<feature type="chain" id="PRO_5041997049" evidence="2">
    <location>
        <begin position="19"/>
        <end position="486"/>
    </location>
</feature>
<feature type="compositionally biased region" description="Low complexity" evidence="1">
    <location>
        <begin position="412"/>
        <end position="427"/>
    </location>
</feature>
<evidence type="ECO:0000313" key="3">
    <source>
        <dbReference type="EMBL" id="KAK2195197.1"/>
    </source>
</evidence>
<proteinExistence type="predicted"/>
<feature type="signal peptide" evidence="2">
    <location>
        <begin position="1"/>
        <end position="18"/>
    </location>
</feature>
<dbReference type="InterPro" id="IPR053336">
    <property type="entry name" value="Rhoptry_Surface_Assoc"/>
</dbReference>
<feature type="region of interest" description="Disordered" evidence="1">
    <location>
        <begin position="322"/>
        <end position="430"/>
    </location>
</feature>
<protein>
    <submittedName>
        <fullName evidence="3">Uncharacterized protein</fullName>
    </submittedName>
</protein>
<comment type="caution">
    <text evidence="3">The sequence shown here is derived from an EMBL/GenBank/DDBJ whole genome shotgun (WGS) entry which is preliminary data.</text>
</comment>
<reference evidence="3" key="1">
    <citation type="journal article" date="2023" name="Nat. Microbiol.">
        <title>Babesia duncani multi-omics identifies virulence factors and drug targets.</title>
        <authorList>
            <person name="Singh P."/>
            <person name="Lonardi S."/>
            <person name="Liang Q."/>
            <person name="Vydyam P."/>
            <person name="Khabirova E."/>
            <person name="Fang T."/>
            <person name="Gihaz S."/>
            <person name="Thekkiniath J."/>
            <person name="Munshi M."/>
            <person name="Abel S."/>
            <person name="Ciampossin L."/>
            <person name="Batugedara G."/>
            <person name="Gupta M."/>
            <person name="Lu X.M."/>
            <person name="Lenz T."/>
            <person name="Chakravarty S."/>
            <person name="Cornillot E."/>
            <person name="Hu Y."/>
            <person name="Ma W."/>
            <person name="Gonzalez L.M."/>
            <person name="Sanchez S."/>
            <person name="Estrada K."/>
            <person name="Sanchez-Flores A."/>
            <person name="Montero E."/>
            <person name="Harb O.S."/>
            <person name="Le Roch K.G."/>
            <person name="Mamoun C.B."/>
        </authorList>
    </citation>
    <scope>NUCLEOTIDE SEQUENCE</scope>
    <source>
        <strain evidence="3">WA1</strain>
    </source>
</reference>
<dbReference type="EMBL" id="JALLKP010000004">
    <property type="protein sequence ID" value="KAK2195197.1"/>
    <property type="molecule type" value="Genomic_DNA"/>
</dbReference>
<evidence type="ECO:0000256" key="2">
    <source>
        <dbReference type="SAM" id="SignalP"/>
    </source>
</evidence>